<evidence type="ECO:0000256" key="2">
    <source>
        <dbReference type="ARBA" id="ARBA00022741"/>
    </source>
</evidence>
<protein>
    <submittedName>
        <fullName evidence="6">Methylmalonyl Co-A mutase-associated GTPase MeaB</fullName>
    </submittedName>
</protein>
<evidence type="ECO:0000256" key="1">
    <source>
        <dbReference type="ARBA" id="ARBA00009625"/>
    </source>
</evidence>
<dbReference type="CDD" id="cd03114">
    <property type="entry name" value="MMAA-like"/>
    <property type="match status" value="1"/>
</dbReference>
<evidence type="ECO:0000256" key="3">
    <source>
        <dbReference type="ARBA" id="ARBA00022801"/>
    </source>
</evidence>
<dbReference type="GO" id="GO:0003924">
    <property type="term" value="F:GTPase activity"/>
    <property type="evidence" value="ECO:0007669"/>
    <property type="project" value="InterPro"/>
</dbReference>
<dbReference type="NCBIfam" id="TIGR00750">
    <property type="entry name" value="lao"/>
    <property type="match status" value="1"/>
</dbReference>
<keyword evidence="4" id="KW-0342">GTP-binding</keyword>
<evidence type="ECO:0000313" key="6">
    <source>
        <dbReference type="EMBL" id="HGE98759.1"/>
    </source>
</evidence>
<dbReference type="GO" id="GO:0005525">
    <property type="term" value="F:GTP binding"/>
    <property type="evidence" value="ECO:0007669"/>
    <property type="project" value="UniProtKB-KW"/>
</dbReference>
<organism evidence="6">
    <name type="scientific">candidate division WOR-3 bacterium</name>
    <dbReference type="NCBI Taxonomy" id="2052148"/>
    <lineage>
        <taxon>Bacteria</taxon>
        <taxon>Bacteria division WOR-3</taxon>
    </lineage>
</organism>
<reference evidence="6" key="1">
    <citation type="journal article" date="2020" name="mSystems">
        <title>Genome- and Community-Level Interaction Insights into Carbon Utilization and Element Cycling Functions of Hydrothermarchaeota in Hydrothermal Sediment.</title>
        <authorList>
            <person name="Zhou Z."/>
            <person name="Liu Y."/>
            <person name="Xu W."/>
            <person name="Pan J."/>
            <person name="Luo Z.H."/>
            <person name="Li M."/>
        </authorList>
    </citation>
    <scope>NUCLEOTIDE SEQUENCE [LARGE SCALE GENOMIC DNA]</scope>
    <source>
        <strain evidence="6">SpSt-906</strain>
    </source>
</reference>
<dbReference type="PANTHER" id="PTHR43087">
    <property type="entry name" value="LYSINE/ARGININE/ORNITHINE TRANSPORT SYSTEM KINASE"/>
    <property type="match status" value="1"/>
</dbReference>
<proteinExistence type="inferred from homology"/>
<name>A0A7C3Z262_UNCW3</name>
<dbReference type="Pfam" id="PF03308">
    <property type="entry name" value="MeaB"/>
    <property type="match status" value="1"/>
</dbReference>
<gene>
    <name evidence="6" type="primary">meaB</name>
    <name evidence="6" type="ORF">ENX07_01635</name>
</gene>
<dbReference type="InterPro" id="IPR005129">
    <property type="entry name" value="GTPase_ArgK"/>
</dbReference>
<dbReference type="EMBL" id="DTMQ01000011">
    <property type="protein sequence ID" value="HGE98759.1"/>
    <property type="molecule type" value="Genomic_DNA"/>
</dbReference>
<keyword evidence="5" id="KW-0143">Chaperone</keyword>
<dbReference type="AlphaFoldDB" id="A0A7C3Z262"/>
<evidence type="ECO:0000256" key="4">
    <source>
        <dbReference type="ARBA" id="ARBA00023134"/>
    </source>
</evidence>
<dbReference type="InterPro" id="IPR052040">
    <property type="entry name" value="GTPase/Isobutyryl-CoA_mutase"/>
</dbReference>
<keyword evidence="3" id="KW-0378">Hydrolase</keyword>
<evidence type="ECO:0000256" key="5">
    <source>
        <dbReference type="ARBA" id="ARBA00023186"/>
    </source>
</evidence>
<dbReference type="Gene3D" id="3.40.50.300">
    <property type="entry name" value="P-loop containing nucleotide triphosphate hydrolases"/>
    <property type="match status" value="1"/>
</dbReference>
<dbReference type="SUPFAM" id="SSF52540">
    <property type="entry name" value="P-loop containing nucleoside triphosphate hydrolases"/>
    <property type="match status" value="1"/>
</dbReference>
<dbReference type="InterPro" id="IPR027417">
    <property type="entry name" value="P-loop_NTPase"/>
</dbReference>
<comment type="caution">
    <text evidence="6">The sequence shown here is derived from an EMBL/GenBank/DDBJ whole genome shotgun (WGS) entry which is preliminary data.</text>
</comment>
<comment type="similarity">
    <text evidence="1">Belongs to the SIMIBI class G3E GTPase family. ArgK/MeaB subfamily.</text>
</comment>
<dbReference type="PANTHER" id="PTHR43087:SF1">
    <property type="entry name" value="LAO_AO TRANSPORT SYSTEM ATPASE"/>
    <property type="match status" value="1"/>
</dbReference>
<keyword evidence="2" id="KW-0547">Nucleotide-binding</keyword>
<accession>A0A7C3Z262</accession>
<sequence length="316" mass="35145">MTELLARFEKKEIRALSQIISLIENDAEEGVEILSRLYPKIGRAYRIGVTGAPGSGKSTLVERVATSFLKEGNSLGIVCVDPSSPFTGGAILGDRVRMSSLFLDERVYIRSMATRGSSGGLAFRTKEVCDVLDAFGKEIIIIETVGVGQVEIEIQKTAYTVIVVLVPESGDTIQTLKAGLLEIGDIFLINKSDREGADRLAQELATTLKMKENANWFSPVIKTCALTGEGILELCEAIKNHRRFMAENGLLEKKRREIIASEIKDLTEEKILAEIWGKEEIKKLLPIWVKEIEEGKTTPFVISEKIIKMWKDLMKR</sequence>